<dbReference type="Proteomes" id="UP000293638">
    <property type="component" value="Unassembled WGS sequence"/>
</dbReference>
<keyword evidence="2" id="KW-1185">Reference proteome</keyword>
<protein>
    <recommendedName>
        <fullName evidence="3">Maltose O-acetyltransferase</fullName>
    </recommendedName>
</protein>
<dbReference type="PANTHER" id="PTHR43300">
    <property type="entry name" value="ACETYLTRANSFERASE"/>
    <property type="match status" value="1"/>
</dbReference>
<dbReference type="Pfam" id="PF00132">
    <property type="entry name" value="Hexapep"/>
    <property type="match status" value="2"/>
</dbReference>
<comment type="caution">
    <text evidence="1">The sequence shown here is derived from an EMBL/GenBank/DDBJ whole genome shotgun (WGS) entry which is preliminary data.</text>
</comment>
<dbReference type="OrthoDB" id="2643438at2"/>
<dbReference type="Gene3D" id="2.160.10.10">
    <property type="entry name" value="Hexapeptide repeat proteins"/>
    <property type="match status" value="1"/>
</dbReference>
<dbReference type="CDD" id="cd04647">
    <property type="entry name" value="LbH_MAT_like"/>
    <property type="match status" value="1"/>
</dbReference>
<dbReference type="InterPro" id="IPR001451">
    <property type="entry name" value="Hexapep"/>
</dbReference>
<dbReference type="RefSeq" id="WP_130493481.1">
    <property type="nucleotide sequence ID" value="NZ_SGXD01000003.1"/>
</dbReference>
<evidence type="ECO:0008006" key="3">
    <source>
        <dbReference type="Google" id="ProtNLM"/>
    </source>
</evidence>
<sequence length="159" mass="16602">MRTSSGRKWLLQNVMPVLPVSMEQRRRALVALGVQVGAGTRVGPGCLVYGDVQIGDRAYVNAQCYLEGSVVVEDQVYLAPGVRLLGTTHEIAGPDQRAGDLRRAPVRVGRGSWIGAGAVVLPGVTVAPGCVIAAGAVVTRSTEPDGLYAGVPAARTRDL</sequence>
<dbReference type="InterPro" id="IPR050179">
    <property type="entry name" value="Trans_hexapeptide_repeat"/>
</dbReference>
<dbReference type="AlphaFoldDB" id="A0A4Q7NRS6"/>
<organism evidence="1 2">
    <name type="scientific">Motilibacter rhizosphaerae</name>
    <dbReference type="NCBI Taxonomy" id="598652"/>
    <lineage>
        <taxon>Bacteria</taxon>
        <taxon>Bacillati</taxon>
        <taxon>Actinomycetota</taxon>
        <taxon>Actinomycetes</taxon>
        <taxon>Motilibacterales</taxon>
        <taxon>Motilibacteraceae</taxon>
        <taxon>Motilibacter</taxon>
    </lineage>
</organism>
<dbReference type="EMBL" id="SGXD01000003">
    <property type="protein sequence ID" value="RZS87350.1"/>
    <property type="molecule type" value="Genomic_DNA"/>
</dbReference>
<gene>
    <name evidence="1" type="ORF">EV189_2776</name>
</gene>
<dbReference type="SUPFAM" id="SSF51161">
    <property type="entry name" value="Trimeric LpxA-like enzymes"/>
    <property type="match status" value="1"/>
</dbReference>
<evidence type="ECO:0000313" key="2">
    <source>
        <dbReference type="Proteomes" id="UP000293638"/>
    </source>
</evidence>
<accession>A0A4Q7NRS6</accession>
<proteinExistence type="predicted"/>
<reference evidence="1 2" key="1">
    <citation type="submission" date="2019-02" db="EMBL/GenBank/DDBJ databases">
        <title>Genomic Encyclopedia of Type Strains, Phase IV (KMG-IV): sequencing the most valuable type-strain genomes for metagenomic binning, comparative biology and taxonomic classification.</title>
        <authorList>
            <person name="Goeker M."/>
        </authorList>
    </citation>
    <scope>NUCLEOTIDE SEQUENCE [LARGE SCALE GENOMIC DNA]</scope>
    <source>
        <strain evidence="1 2">DSM 45622</strain>
    </source>
</reference>
<dbReference type="InterPro" id="IPR011004">
    <property type="entry name" value="Trimer_LpxA-like_sf"/>
</dbReference>
<name>A0A4Q7NRS6_9ACTN</name>
<evidence type="ECO:0000313" key="1">
    <source>
        <dbReference type="EMBL" id="RZS87350.1"/>
    </source>
</evidence>